<protein>
    <submittedName>
        <fullName evidence="2">E3 ubiquitin-protein ligase RNF180-like isoform X1</fullName>
    </submittedName>
</protein>
<dbReference type="RefSeq" id="XP_008472162.1">
    <property type="nucleotide sequence ID" value="XM_008473940.3"/>
</dbReference>
<dbReference type="Proteomes" id="UP000079169">
    <property type="component" value="Unplaced"/>
</dbReference>
<dbReference type="AlphaFoldDB" id="A0A1S3D1E1"/>
<proteinExistence type="predicted"/>
<gene>
    <name evidence="2" type="primary">LOC103509330</name>
</gene>
<dbReference type="GO" id="GO:0000209">
    <property type="term" value="P:protein polyubiquitination"/>
    <property type="evidence" value="ECO:0007669"/>
    <property type="project" value="InterPro"/>
</dbReference>
<dbReference type="GeneID" id="103509330"/>
<dbReference type="GO" id="GO:0042415">
    <property type="term" value="P:norepinephrine metabolic process"/>
    <property type="evidence" value="ECO:0007669"/>
    <property type="project" value="TreeGrafter"/>
</dbReference>
<dbReference type="InterPro" id="IPR033263">
    <property type="entry name" value="RNF180"/>
</dbReference>
<keyword evidence="1" id="KW-1185">Reference proteome</keyword>
<dbReference type="OrthoDB" id="2017893at2759"/>
<accession>A0A1S3D1E1</accession>
<dbReference type="GO" id="GO:0061630">
    <property type="term" value="F:ubiquitin protein ligase activity"/>
    <property type="evidence" value="ECO:0007669"/>
    <property type="project" value="InterPro"/>
</dbReference>
<dbReference type="GO" id="GO:0005789">
    <property type="term" value="C:endoplasmic reticulum membrane"/>
    <property type="evidence" value="ECO:0007669"/>
    <property type="project" value="TreeGrafter"/>
</dbReference>
<dbReference type="PANTHER" id="PTHR46717:SF1">
    <property type="entry name" value="E3 UBIQUITIN-PROTEIN LIGASE RNF180"/>
    <property type="match status" value="1"/>
</dbReference>
<sequence>MSDIIVKCRQCRRLIAKQPLSSFLTAHGQPVADIYGCSLTCVGKLEDVWYLDELTMSDWMRTAVEEGNFLKDKLKCPNCSTNLGAFDYVSGHKCPCKQQCVPFIHLVKSKIDIQYANRSPENTSEHAEQS</sequence>
<name>A0A1S3D1E1_DIACI</name>
<dbReference type="GO" id="GO:0031624">
    <property type="term" value="F:ubiquitin conjugating enzyme binding"/>
    <property type="evidence" value="ECO:0007669"/>
    <property type="project" value="TreeGrafter"/>
</dbReference>
<organism evidence="1 2">
    <name type="scientific">Diaphorina citri</name>
    <name type="common">Asian citrus psyllid</name>
    <dbReference type="NCBI Taxonomy" id="121845"/>
    <lineage>
        <taxon>Eukaryota</taxon>
        <taxon>Metazoa</taxon>
        <taxon>Ecdysozoa</taxon>
        <taxon>Arthropoda</taxon>
        <taxon>Hexapoda</taxon>
        <taxon>Insecta</taxon>
        <taxon>Pterygota</taxon>
        <taxon>Neoptera</taxon>
        <taxon>Paraneoptera</taxon>
        <taxon>Hemiptera</taxon>
        <taxon>Sternorrhyncha</taxon>
        <taxon>Psylloidea</taxon>
        <taxon>Psyllidae</taxon>
        <taxon>Diaphorininae</taxon>
        <taxon>Diaphorina</taxon>
    </lineage>
</organism>
<evidence type="ECO:0000313" key="2">
    <source>
        <dbReference type="RefSeq" id="XP_008472162.1"/>
    </source>
</evidence>
<reference evidence="2" key="1">
    <citation type="submission" date="2025-08" db="UniProtKB">
        <authorList>
            <consortium name="RefSeq"/>
        </authorList>
    </citation>
    <scope>IDENTIFICATION</scope>
</reference>
<dbReference type="GO" id="GO:0032436">
    <property type="term" value="P:positive regulation of proteasomal ubiquitin-dependent protein catabolic process"/>
    <property type="evidence" value="ECO:0007669"/>
    <property type="project" value="TreeGrafter"/>
</dbReference>
<evidence type="ECO:0000313" key="1">
    <source>
        <dbReference type="Proteomes" id="UP000079169"/>
    </source>
</evidence>
<dbReference type="PANTHER" id="PTHR46717">
    <property type="entry name" value="E3 UBIQUITIN-PROTEIN LIGASE RNF180"/>
    <property type="match status" value="1"/>
</dbReference>
<dbReference type="KEGG" id="dci:103509330"/>
<dbReference type="GO" id="GO:0042428">
    <property type="term" value="P:serotonin metabolic process"/>
    <property type="evidence" value="ECO:0007669"/>
    <property type="project" value="TreeGrafter"/>
</dbReference>